<dbReference type="Proteomes" id="UP000280455">
    <property type="component" value="Chromosome"/>
</dbReference>
<dbReference type="InterPro" id="IPR052527">
    <property type="entry name" value="Metal_cation-efflux_comp"/>
</dbReference>
<accession>A0AAD0ZHY5</accession>
<dbReference type="Pfam" id="PF04191">
    <property type="entry name" value="PEMT"/>
    <property type="match status" value="1"/>
</dbReference>
<keyword evidence="2 5" id="KW-0812">Transmembrane</keyword>
<comment type="subcellular location">
    <subcellularLocation>
        <location evidence="1">Endomembrane system</location>
        <topology evidence="1">Multi-pass membrane protein</topology>
    </subcellularLocation>
</comment>
<dbReference type="Gene3D" id="1.20.120.1630">
    <property type="match status" value="1"/>
</dbReference>
<evidence type="ECO:0000256" key="5">
    <source>
        <dbReference type="SAM" id="Phobius"/>
    </source>
</evidence>
<keyword evidence="4 5" id="KW-0472">Membrane</keyword>
<evidence type="ECO:0000256" key="4">
    <source>
        <dbReference type="ARBA" id="ARBA00023136"/>
    </source>
</evidence>
<feature type="transmembrane region" description="Helical" evidence="5">
    <location>
        <begin position="105"/>
        <end position="125"/>
    </location>
</feature>
<feature type="transmembrane region" description="Helical" evidence="5">
    <location>
        <begin position="7"/>
        <end position="28"/>
    </location>
</feature>
<gene>
    <name evidence="6" type="ORF">C4K07_2569</name>
</gene>
<protein>
    <submittedName>
        <fullName evidence="6">ESX-1 secretion system component</fullName>
    </submittedName>
</protein>
<reference evidence="6 7" key="1">
    <citation type="submission" date="2018-03" db="EMBL/GenBank/DDBJ databases">
        <title>Diversity of phytobeneficial traits revealed by whole-genome analysis of worldwide-isolated phenazine-producing Pseudomonas spp.</title>
        <authorList>
            <person name="Biessy A."/>
            <person name="Novinscak A."/>
            <person name="Blom J."/>
            <person name="Leger G."/>
            <person name="Thomashow L.S."/>
            <person name="Cazorla F.M."/>
            <person name="Josic D."/>
            <person name="Filion M."/>
        </authorList>
    </citation>
    <scope>NUCLEOTIDE SEQUENCE [LARGE SCALE GENOMIC DNA]</scope>
    <source>
        <strain evidence="6 7">ChPhzS24</strain>
    </source>
</reference>
<dbReference type="PANTHER" id="PTHR43847">
    <property type="entry name" value="BLL3993 PROTEIN"/>
    <property type="match status" value="1"/>
</dbReference>
<sequence length="224" mass="24348">MSRGTAIAYAIGLPLALLGLIFLPAGTIAWWPGWIFLAVMTLGFGVSALVLARVNPVIYRARSRFQAGTKSWDKKLLAIILPAMAAVLPVAALDAGRLQGSAVPAWLVLAGYLAVLAGIAVTGWAQAVNPFFEPGVRIQSERQQRVIDSGPYRFVRHPGYLAALCLFFGMALALASFWALLPAALAAALLVLRTSWEDQLLQAELPGYVDYCQRVRWRLFPGLW</sequence>
<feature type="transmembrane region" description="Helical" evidence="5">
    <location>
        <begin position="159"/>
        <end position="192"/>
    </location>
</feature>
<dbReference type="InterPro" id="IPR007318">
    <property type="entry name" value="Phopholipid_MeTrfase"/>
</dbReference>
<dbReference type="EMBL" id="CP027750">
    <property type="protein sequence ID" value="AZE29354.1"/>
    <property type="molecule type" value="Genomic_DNA"/>
</dbReference>
<dbReference type="PANTHER" id="PTHR43847:SF1">
    <property type="entry name" value="BLL3993 PROTEIN"/>
    <property type="match status" value="1"/>
</dbReference>
<organism evidence="6 7">
    <name type="scientific">Pseudomonas chlororaphis subsp. aureofaciens</name>
    <dbReference type="NCBI Taxonomy" id="587851"/>
    <lineage>
        <taxon>Bacteria</taxon>
        <taxon>Pseudomonadati</taxon>
        <taxon>Pseudomonadota</taxon>
        <taxon>Gammaproteobacteria</taxon>
        <taxon>Pseudomonadales</taxon>
        <taxon>Pseudomonadaceae</taxon>
        <taxon>Pseudomonas</taxon>
    </lineage>
</organism>
<name>A0AAD0ZHY5_9PSED</name>
<evidence type="ECO:0000256" key="3">
    <source>
        <dbReference type="ARBA" id="ARBA00022989"/>
    </source>
</evidence>
<dbReference type="AlphaFoldDB" id="A0AAD0ZHY5"/>
<dbReference type="GO" id="GO:0012505">
    <property type="term" value="C:endomembrane system"/>
    <property type="evidence" value="ECO:0007669"/>
    <property type="project" value="UniProtKB-SubCell"/>
</dbReference>
<keyword evidence="3 5" id="KW-1133">Transmembrane helix</keyword>
<evidence type="ECO:0000313" key="7">
    <source>
        <dbReference type="Proteomes" id="UP000280455"/>
    </source>
</evidence>
<feature type="transmembrane region" description="Helical" evidence="5">
    <location>
        <begin position="34"/>
        <end position="55"/>
    </location>
</feature>
<evidence type="ECO:0000256" key="2">
    <source>
        <dbReference type="ARBA" id="ARBA00022692"/>
    </source>
</evidence>
<feature type="transmembrane region" description="Helical" evidence="5">
    <location>
        <begin position="76"/>
        <end position="93"/>
    </location>
</feature>
<evidence type="ECO:0000256" key="1">
    <source>
        <dbReference type="ARBA" id="ARBA00004127"/>
    </source>
</evidence>
<evidence type="ECO:0000313" key="6">
    <source>
        <dbReference type="EMBL" id="AZE29354.1"/>
    </source>
</evidence>
<proteinExistence type="predicted"/>